<evidence type="ECO:0000256" key="1">
    <source>
        <dbReference type="ARBA" id="ARBA00019852"/>
    </source>
</evidence>
<proteinExistence type="inferred from homology"/>
<sequence>MISTQHHADHLSPQSASQLEEARELLADQIDDKSQVMSLIVQGDAIVELLAKLQVDTETQIAGLLLPAMEAGLLKQEIITRNLAPTITRLLQGAERLAVLKHYRTNNEKDPIQAEKLRKMLLAIVEDPRVVLVRLADHLYRLRNANNETAATRQTLAQETLDIFAPLANRLGIWQLKWELEDLALRYLEPQTYQRLTKALNKRQIDRERYIIKVKEQIKEALAQAGIQGQISGRPKHLYSIWKKMQAKNLDFHQLFDVHAFRVIVVDVRDCYAALSLVHTLWTPIPEEFDDYIAHPKPNGYRSLHTAVFDSAGKPMEIQIRSLQMHGEAELGVASHWRYKEGTELDTGFEQRIAWLRSFLDRKETGSSSTDLIEQFKSKAFHDRIYALTPRGRVIDLPEKATPLDFAYAIHTEVGHRCRGAKVNGVMVALTQPLASGQEVEILTTREGAPSRDWLNLRLGYLHTPSARAKIQRWFKQQDHSLHAARGRTLLDRERQRLKLAEVDLAPLLKRFRHPRPDSLLASLGRGDISLGQLNTALREQQPEPSLPTPGVDPPPMTSSRAENAIHVLGVSDLLSRLARCCSPIPGDPITGYITQGSGVAIHRRDCPNIIKLSQERQNRLVEVAWRHPTGEAHSMDISIQAEDRKGLLQDITRLLAKKDTNILAINTVSDRTSGQAHMRLTIEVSDTEQLNSLLKRLTGLPGIMNARRFNPGK</sequence>
<dbReference type="Pfam" id="PF13328">
    <property type="entry name" value="HD_4"/>
    <property type="match status" value="1"/>
</dbReference>
<evidence type="ECO:0000256" key="3">
    <source>
        <dbReference type="ARBA" id="ARBA00029754"/>
    </source>
</evidence>
<dbReference type="SUPFAM" id="SSF81271">
    <property type="entry name" value="TGS-like"/>
    <property type="match status" value="1"/>
</dbReference>
<evidence type="ECO:0000313" key="11">
    <source>
        <dbReference type="Proteomes" id="UP000028839"/>
    </source>
</evidence>
<evidence type="ECO:0000256" key="4">
    <source>
        <dbReference type="ARBA" id="ARBA00032407"/>
    </source>
</evidence>
<dbReference type="InterPro" id="IPR007685">
    <property type="entry name" value="RelA_SpoT"/>
</dbReference>
<dbReference type="InterPro" id="IPR045865">
    <property type="entry name" value="ACT-like_dom_sf"/>
</dbReference>
<evidence type="ECO:0000256" key="7">
    <source>
        <dbReference type="SAM" id="MobiDB-lite"/>
    </source>
</evidence>
<comment type="caution">
    <text evidence="10">The sequence shown here is derived from an EMBL/GenBank/DDBJ whole genome shotgun (WGS) entry which is preliminary data.</text>
</comment>
<organism evidence="10 11">
    <name type="scientific">Nitrosococcus oceani C-27</name>
    <dbReference type="NCBI Taxonomy" id="314279"/>
    <lineage>
        <taxon>Bacteria</taxon>
        <taxon>Pseudomonadati</taxon>
        <taxon>Pseudomonadota</taxon>
        <taxon>Gammaproteobacteria</taxon>
        <taxon>Chromatiales</taxon>
        <taxon>Chromatiaceae</taxon>
        <taxon>Nitrosococcus</taxon>
    </lineage>
</organism>
<dbReference type="Gene3D" id="3.30.460.10">
    <property type="entry name" value="Beta Polymerase, domain 2"/>
    <property type="match status" value="1"/>
</dbReference>
<reference evidence="10 11" key="1">
    <citation type="submission" date="2014-07" db="EMBL/GenBank/DDBJ databases">
        <title>Comparative analysis of Nitrosococcus oceani genome inventories of strains from Pacific and Atlantic gyres.</title>
        <authorList>
            <person name="Lim C.K."/>
            <person name="Wang L."/>
            <person name="Sayavedra-Soto L.A."/>
            <person name="Klotz M.G."/>
        </authorList>
    </citation>
    <scope>NUCLEOTIDE SEQUENCE [LARGE SCALE GENOMIC DNA]</scope>
    <source>
        <strain evidence="10 11">C-27</strain>
    </source>
</reference>
<dbReference type="NCBIfam" id="TIGR00691">
    <property type="entry name" value="spoT_relA"/>
    <property type="match status" value="1"/>
</dbReference>
<dbReference type="GO" id="GO:0008893">
    <property type="term" value="F:guanosine-3',5'-bis(diphosphate) 3'-diphosphatase activity"/>
    <property type="evidence" value="ECO:0007669"/>
    <property type="project" value="TreeGrafter"/>
</dbReference>
<dbReference type="InterPro" id="IPR004095">
    <property type="entry name" value="TGS"/>
</dbReference>
<dbReference type="PANTHER" id="PTHR21262:SF31">
    <property type="entry name" value="GTP PYROPHOSPHOKINASE"/>
    <property type="match status" value="1"/>
</dbReference>
<evidence type="ECO:0000259" key="9">
    <source>
        <dbReference type="PROSITE" id="PS51880"/>
    </source>
</evidence>
<dbReference type="Proteomes" id="UP000028839">
    <property type="component" value="Unassembled WGS sequence"/>
</dbReference>
<evidence type="ECO:0000256" key="2">
    <source>
        <dbReference type="ARBA" id="ARBA00025704"/>
    </source>
</evidence>
<feature type="compositionally biased region" description="Pro residues" evidence="7">
    <location>
        <begin position="545"/>
        <end position="557"/>
    </location>
</feature>
<evidence type="ECO:0000259" key="8">
    <source>
        <dbReference type="PROSITE" id="PS51671"/>
    </source>
</evidence>
<dbReference type="CDD" id="cd05399">
    <property type="entry name" value="NT_Rel-Spo_like"/>
    <property type="match status" value="1"/>
</dbReference>
<dbReference type="PROSITE" id="PS51880">
    <property type="entry name" value="TGS"/>
    <property type="match status" value="1"/>
</dbReference>
<feature type="region of interest" description="Disordered" evidence="7">
    <location>
        <begin position="539"/>
        <end position="560"/>
    </location>
</feature>
<accession>A0A0E2ZN38</accession>
<dbReference type="PROSITE" id="PS51671">
    <property type="entry name" value="ACT"/>
    <property type="match status" value="1"/>
</dbReference>
<dbReference type="InterPro" id="IPR012675">
    <property type="entry name" value="Beta-grasp_dom_sf"/>
</dbReference>
<comment type="function">
    <text evidence="6">In eubacteria ppGpp (guanosine 3'-diphosphate 5'-diphosphate) is a mediator of the stringent response that coordinates a variety of cellular activities in response to changes in nutritional abundance.</text>
</comment>
<gene>
    <name evidence="10" type="primary">relA</name>
    <name evidence="10" type="ORF">IB75_06770</name>
</gene>
<dbReference type="Pfam" id="PF02824">
    <property type="entry name" value="TGS"/>
    <property type="match status" value="1"/>
</dbReference>
<evidence type="ECO:0000256" key="6">
    <source>
        <dbReference type="RuleBase" id="RU003847"/>
    </source>
</evidence>
<dbReference type="SUPFAM" id="SSF109604">
    <property type="entry name" value="HD-domain/PDEase-like"/>
    <property type="match status" value="1"/>
</dbReference>
<protein>
    <recommendedName>
        <fullName evidence="1">GTP pyrophosphokinase</fullName>
    </recommendedName>
    <alternativeName>
        <fullName evidence="4">(p)ppGpp synthase</fullName>
    </alternativeName>
    <alternativeName>
        <fullName evidence="3">ATP:GTP 3'-pyrophosphotransferase</fullName>
    </alternativeName>
    <alternativeName>
        <fullName evidence="5">ppGpp synthase I</fullName>
    </alternativeName>
</protein>
<dbReference type="OrthoDB" id="9805041at2"/>
<dbReference type="GO" id="GO:0008728">
    <property type="term" value="F:GTP diphosphokinase activity"/>
    <property type="evidence" value="ECO:0007669"/>
    <property type="project" value="TreeGrafter"/>
</dbReference>
<dbReference type="Pfam" id="PF13291">
    <property type="entry name" value="ACT_4"/>
    <property type="match status" value="1"/>
</dbReference>
<dbReference type="GO" id="GO:0015949">
    <property type="term" value="P:nucleobase-containing small molecule interconversion"/>
    <property type="evidence" value="ECO:0007669"/>
    <property type="project" value="UniProtKB-ARBA"/>
</dbReference>
<evidence type="ECO:0000313" key="10">
    <source>
        <dbReference type="EMBL" id="KFI19782.1"/>
    </source>
</evidence>
<dbReference type="FunFam" id="3.10.20.30:FF:000002">
    <property type="entry name" value="GTP pyrophosphokinase (RelA/SpoT)"/>
    <property type="match status" value="1"/>
</dbReference>
<dbReference type="InterPro" id="IPR033655">
    <property type="entry name" value="TGS_RelA/SpoT"/>
</dbReference>
<dbReference type="InterPro" id="IPR004811">
    <property type="entry name" value="RelA/Spo_fam"/>
</dbReference>
<dbReference type="PANTHER" id="PTHR21262">
    <property type="entry name" value="GUANOSINE-3',5'-BIS DIPHOSPHATE 3'-PYROPHOSPHOHYDROLASE"/>
    <property type="match status" value="1"/>
</dbReference>
<dbReference type="AlphaFoldDB" id="A0A0E2ZN38"/>
<dbReference type="InterPro" id="IPR043519">
    <property type="entry name" value="NT_sf"/>
</dbReference>
<dbReference type="GO" id="GO:0015969">
    <property type="term" value="P:guanosine tetraphosphate metabolic process"/>
    <property type="evidence" value="ECO:0007669"/>
    <property type="project" value="InterPro"/>
</dbReference>
<dbReference type="GO" id="GO:0005886">
    <property type="term" value="C:plasma membrane"/>
    <property type="evidence" value="ECO:0007669"/>
    <property type="project" value="TreeGrafter"/>
</dbReference>
<dbReference type="SUPFAM" id="SSF55021">
    <property type="entry name" value="ACT-like"/>
    <property type="match status" value="1"/>
</dbReference>
<dbReference type="Gene3D" id="3.10.20.30">
    <property type="match status" value="1"/>
</dbReference>
<dbReference type="Gene3D" id="1.10.3210.10">
    <property type="entry name" value="Hypothetical protein af1432"/>
    <property type="match status" value="1"/>
</dbReference>
<dbReference type="HOGENOM" id="CLU_012300_3_0_6"/>
<comment type="pathway">
    <text evidence="2">Purine metabolism.</text>
</comment>
<comment type="similarity">
    <text evidence="6">Belongs to the relA/spoT family.</text>
</comment>
<keyword evidence="10" id="KW-0808">Transferase</keyword>
<dbReference type="SUPFAM" id="SSF81301">
    <property type="entry name" value="Nucleotidyltransferase"/>
    <property type="match status" value="1"/>
</dbReference>
<dbReference type="CDD" id="cd01668">
    <property type="entry name" value="TGS_RSH"/>
    <property type="match status" value="1"/>
</dbReference>
<dbReference type="GO" id="GO:0042594">
    <property type="term" value="P:response to starvation"/>
    <property type="evidence" value="ECO:0007669"/>
    <property type="project" value="TreeGrafter"/>
</dbReference>
<dbReference type="InterPro" id="IPR012676">
    <property type="entry name" value="TGS-like"/>
</dbReference>
<feature type="domain" description="TGS" evidence="9">
    <location>
        <begin position="383"/>
        <end position="444"/>
    </location>
</feature>
<dbReference type="EMBL" id="JPGN01000038">
    <property type="protein sequence ID" value="KFI19782.1"/>
    <property type="molecule type" value="Genomic_DNA"/>
</dbReference>
<dbReference type="CDD" id="cd04876">
    <property type="entry name" value="ACT_RelA-SpoT"/>
    <property type="match status" value="1"/>
</dbReference>
<dbReference type="InterPro" id="IPR002912">
    <property type="entry name" value="ACT_dom"/>
</dbReference>
<feature type="domain" description="ACT" evidence="8">
    <location>
        <begin position="637"/>
        <end position="712"/>
    </location>
</feature>
<dbReference type="Gene3D" id="3.30.70.260">
    <property type="match status" value="1"/>
</dbReference>
<evidence type="ECO:0000256" key="5">
    <source>
        <dbReference type="ARBA" id="ARBA00033308"/>
    </source>
</evidence>
<dbReference type="SMART" id="SM00954">
    <property type="entry name" value="RelA_SpoT"/>
    <property type="match status" value="1"/>
</dbReference>
<dbReference type="FunFam" id="3.30.460.10:FF:000001">
    <property type="entry name" value="GTP pyrophosphokinase RelA"/>
    <property type="match status" value="1"/>
</dbReference>
<name>A0A0E2ZN38_9GAMM</name>
<dbReference type="Pfam" id="PF04607">
    <property type="entry name" value="RelA_SpoT"/>
    <property type="match status" value="1"/>
</dbReference>